<dbReference type="InterPro" id="IPR003959">
    <property type="entry name" value="ATPase_AAA_core"/>
</dbReference>
<gene>
    <name evidence="2" type="ORF">HID58_066723</name>
</gene>
<dbReference type="Gene3D" id="3.40.50.300">
    <property type="entry name" value="P-loop containing nucleotide triphosphate hydrolases"/>
    <property type="match status" value="1"/>
</dbReference>
<protein>
    <recommendedName>
        <fullName evidence="1">ATPase AAA-type core domain-containing protein</fullName>
    </recommendedName>
</protein>
<dbReference type="InterPro" id="IPR050747">
    <property type="entry name" value="Mitochondrial_chaperone_BCS1"/>
</dbReference>
<dbReference type="PANTHER" id="PTHR23070">
    <property type="entry name" value="BCS1 AAA-TYPE ATPASE"/>
    <property type="match status" value="1"/>
</dbReference>
<dbReference type="EMBL" id="JAGKQM010000015">
    <property type="protein sequence ID" value="KAH0879329.1"/>
    <property type="molecule type" value="Genomic_DNA"/>
</dbReference>
<dbReference type="Proteomes" id="UP000824890">
    <property type="component" value="Unassembled WGS sequence"/>
</dbReference>
<proteinExistence type="predicted"/>
<organism evidence="2 3">
    <name type="scientific">Brassica napus</name>
    <name type="common">Rape</name>
    <dbReference type="NCBI Taxonomy" id="3708"/>
    <lineage>
        <taxon>Eukaryota</taxon>
        <taxon>Viridiplantae</taxon>
        <taxon>Streptophyta</taxon>
        <taxon>Embryophyta</taxon>
        <taxon>Tracheophyta</taxon>
        <taxon>Spermatophyta</taxon>
        <taxon>Magnoliopsida</taxon>
        <taxon>eudicotyledons</taxon>
        <taxon>Gunneridae</taxon>
        <taxon>Pentapetalae</taxon>
        <taxon>rosids</taxon>
        <taxon>malvids</taxon>
        <taxon>Brassicales</taxon>
        <taxon>Brassicaceae</taxon>
        <taxon>Brassiceae</taxon>
        <taxon>Brassica</taxon>
    </lineage>
</organism>
<evidence type="ECO:0000259" key="1">
    <source>
        <dbReference type="Pfam" id="PF00004"/>
    </source>
</evidence>
<accession>A0ABQ7ZGG0</accession>
<dbReference type="InterPro" id="IPR027417">
    <property type="entry name" value="P-loop_NTPase"/>
</dbReference>
<evidence type="ECO:0000313" key="3">
    <source>
        <dbReference type="Proteomes" id="UP000824890"/>
    </source>
</evidence>
<evidence type="ECO:0000313" key="2">
    <source>
        <dbReference type="EMBL" id="KAH0879329.1"/>
    </source>
</evidence>
<sequence length="265" mass="30408">MAVSRDGSGQNTEAVALDDKGEEILGSFENAEVRCSDGERAKGDKVKRYFELTFEKKLREKVMGPYLRHVVAISEESKKSLRVVIIAKVWRRATDALVALVVLRVGKAWKRGYLLYEPPGTGKSSLIEAMAINDLKFDVHINMFDLELTSIYDNRELKRVLFSTMNRSILVIEGINCNAEVRDREEDESREDENIEGSFGDERIIVNVFTTNHKERLDPALRPGRMDMHYVLLFRTLFSNNLLMQDDDTEAVLRKVMSFVEKRKV</sequence>
<feature type="non-terminal residue" evidence="2">
    <location>
        <position position="265"/>
    </location>
</feature>
<dbReference type="Pfam" id="PF00004">
    <property type="entry name" value="AAA"/>
    <property type="match status" value="1"/>
</dbReference>
<reference evidence="2 3" key="1">
    <citation type="submission" date="2021-05" db="EMBL/GenBank/DDBJ databases">
        <title>Genome Assembly of Synthetic Allotetraploid Brassica napus Reveals Homoeologous Exchanges between Subgenomes.</title>
        <authorList>
            <person name="Davis J.T."/>
        </authorList>
    </citation>
    <scope>NUCLEOTIDE SEQUENCE [LARGE SCALE GENOMIC DNA]</scope>
    <source>
        <strain evidence="3">cv. Da-Ae</strain>
        <tissue evidence="2">Seedling</tissue>
    </source>
</reference>
<comment type="caution">
    <text evidence="2">The sequence shown here is derived from an EMBL/GenBank/DDBJ whole genome shotgun (WGS) entry which is preliminary data.</text>
</comment>
<feature type="domain" description="ATPase AAA-type core" evidence="1">
    <location>
        <begin position="114"/>
        <end position="230"/>
    </location>
</feature>
<keyword evidence="3" id="KW-1185">Reference proteome</keyword>
<dbReference type="SUPFAM" id="SSF52540">
    <property type="entry name" value="P-loop containing nucleoside triphosphate hydrolases"/>
    <property type="match status" value="1"/>
</dbReference>
<name>A0ABQ7ZGG0_BRANA</name>